<dbReference type="EMBL" id="JAUTDP010000005">
    <property type="protein sequence ID" value="KAK3399089.1"/>
    <property type="molecule type" value="Genomic_DNA"/>
</dbReference>
<feature type="chain" id="PRO_5042177098" description="Secreted protein" evidence="1">
    <location>
        <begin position="20"/>
        <end position="84"/>
    </location>
</feature>
<evidence type="ECO:0000256" key="1">
    <source>
        <dbReference type="SAM" id="SignalP"/>
    </source>
</evidence>
<evidence type="ECO:0000313" key="3">
    <source>
        <dbReference type="Proteomes" id="UP001281003"/>
    </source>
</evidence>
<evidence type="ECO:0008006" key="4">
    <source>
        <dbReference type="Google" id="ProtNLM"/>
    </source>
</evidence>
<dbReference type="Proteomes" id="UP001281003">
    <property type="component" value="Unassembled WGS sequence"/>
</dbReference>
<gene>
    <name evidence="2" type="ORF">B0T20DRAFT_409193</name>
</gene>
<organism evidence="2 3">
    <name type="scientific">Sordaria brevicollis</name>
    <dbReference type="NCBI Taxonomy" id="83679"/>
    <lineage>
        <taxon>Eukaryota</taxon>
        <taxon>Fungi</taxon>
        <taxon>Dikarya</taxon>
        <taxon>Ascomycota</taxon>
        <taxon>Pezizomycotina</taxon>
        <taxon>Sordariomycetes</taxon>
        <taxon>Sordariomycetidae</taxon>
        <taxon>Sordariales</taxon>
        <taxon>Sordariaceae</taxon>
        <taxon>Sordaria</taxon>
    </lineage>
</organism>
<reference evidence="2" key="1">
    <citation type="journal article" date="2023" name="Mol. Phylogenet. Evol.">
        <title>Genome-scale phylogeny and comparative genomics of the fungal order Sordariales.</title>
        <authorList>
            <person name="Hensen N."/>
            <person name="Bonometti L."/>
            <person name="Westerberg I."/>
            <person name="Brannstrom I.O."/>
            <person name="Guillou S."/>
            <person name="Cros-Aarteil S."/>
            <person name="Calhoun S."/>
            <person name="Haridas S."/>
            <person name="Kuo A."/>
            <person name="Mondo S."/>
            <person name="Pangilinan J."/>
            <person name="Riley R."/>
            <person name="LaButti K."/>
            <person name="Andreopoulos B."/>
            <person name="Lipzen A."/>
            <person name="Chen C."/>
            <person name="Yan M."/>
            <person name="Daum C."/>
            <person name="Ng V."/>
            <person name="Clum A."/>
            <person name="Steindorff A."/>
            <person name="Ohm R.A."/>
            <person name="Martin F."/>
            <person name="Silar P."/>
            <person name="Natvig D.O."/>
            <person name="Lalanne C."/>
            <person name="Gautier V."/>
            <person name="Ament-Velasquez S.L."/>
            <person name="Kruys A."/>
            <person name="Hutchinson M.I."/>
            <person name="Powell A.J."/>
            <person name="Barry K."/>
            <person name="Miller A.N."/>
            <person name="Grigoriev I.V."/>
            <person name="Debuchy R."/>
            <person name="Gladieux P."/>
            <person name="Hiltunen Thoren M."/>
            <person name="Johannesson H."/>
        </authorList>
    </citation>
    <scope>NUCLEOTIDE SEQUENCE</scope>
    <source>
        <strain evidence="2">FGSC 1904</strain>
    </source>
</reference>
<name>A0AAE0PFX4_SORBR</name>
<sequence length="84" mass="9117">MPLSISIIFSLSVSALVEPVPDQSLSLPSNLGMGNRLGQGKPSFSAAEQHHSSTRQPFLIETGWTSALVLDFLRPYCNLSLFVL</sequence>
<dbReference type="AlphaFoldDB" id="A0AAE0PFX4"/>
<proteinExistence type="predicted"/>
<keyword evidence="1" id="KW-0732">Signal</keyword>
<reference evidence="2" key="2">
    <citation type="submission" date="2023-07" db="EMBL/GenBank/DDBJ databases">
        <authorList>
            <consortium name="Lawrence Berkeley National Laboratory"/>
            <person name="Haridas S."/>
            <person name="Hensen N."/>
            <person name="Bonometti L."/>
            <person name="Westerberg I."/>
            <person name="Brannstrom I.O."/>
            <person name="Guillou S."/>
            <person name="Cros-Aarteil S."/>
            <person name="Calhoun S."/>
            <person name="Kuo A."/>
            <person name="Mondo S."/>
            <person name="Pangilinan J."/>
            <person name="Riley R."/>
            <person name="LaButti K."/>
            <person name="Andreopoulos B."/>
            <person name="Lipzen A."/>
            <person name="Chen C."/>
            <person name="Yanf M."/>
            <person name="Daum C."/>
            <person name="Ng V."/>
            <person name="Clum A."/>
            <person name="Steindorff A."/>
            <person name="Ohm R."/>
            <person name="Martin F."/>
            <person name="Silar P."/>
            <person name="Natvig D."/>
            <person name="Lalanne C."/>
            <person name="Gautier V."/>
            <person name="Ament-velasquez S.L."/>
            <person name="Kruys A."/>
            <person name="Hutchinson M.I."/>
            <person name="Powell A.J."/>
            <person name="Barry K."/>
            <person name="Miller A.N."/>
            <person name="Grigoriev I.V."/>
            <person name="Debuchy R."/>
            <person name="Gladieux P."/>
            <person name="Thoren M.H."/>
            <person name="Johannesson H."/>
        </authorList>
    </citation>
    <scope>NUCLEOTIDE SEQUENCE</scope>
    <source>
        <strain evidence="2">FGSC 1904</strain>
    </source>
</reference>
<protein>
    <recommendedName>
        <fullName evidence="4">Secreted protein</fullName>
    </recommendedName>
</protein>
<feature type="signal peptide" evidence="1">
    <location>
        <begin position="1"/>
        <end position="19"/>
    </location>
</feature>
<keyword evidence="3" id="KW-1185">Reference proteome</keyword>
<evidence type="ECO:0000313" key="2">
    <source>
        <dbReference type="EMBL" id="KAK3399089.1"/>
    </source>
</evidence>
<comment type="caution">
    <text evidence="2">The sequence shown here is derived from an EMBL/GenBank/DDBJ whole genome shotgun (WGS) entry which is preliminary data.</text>
</comment>
<accession>A0AAE0PFX4</accession>